<dbReference type="SUPFAM" id="SSF64484">
    <property type="entry name" value="beta and beta-prime subunits of DNA dependent RNA-polymerase"/>
    <property type="match status" value="1"/>
</dbReference>
<dbReference type="GO" id="GO:0003677">
    <property type="term" value="F:DNA binding"/>
    <property type="evidence" value="ECO:0007669"/>
    <property type="project" value="UniProtKB-UniRule"/>
</dbReference>
<dbReference type="Gene3D" id="2.40.40.20">
    <property type="match status" value="1"/>
</dbReference>
<dbReference type="InterPro" id="IPR000722">
    <property type="entry name" value="RNA_pol_asu"/>
</dbReference>
<dbReference type="GO" id="GO:0000428">
    <property type="term" value="C:DNA-directed RNA polymerase complex"/>
    <property type="evidence" value="ECO:0007669"/>
    <property type="project" value="UniProtKB-KW"/>
</dbReference>
<comment type="function">
    <text evidence="1 7 8">DNA-dependent RNA polymerase catalyzes the transcription of DNA into RNA using the four ribonucleoside triphosphates as substrates.</text>
</comment>
<reference evidence="10" key="1">
    <citation type="journal article" date="2014" name="Genome Biol. Evol.">
        <title>Serial gene losses and foreign DNA underlie size and sequence variation in the plastid genomes of diatoms.</title>
        <authorList>
            <person name="Ruck E.C."/>
            <person name="Nakov T."/>
            <person name="Jansen R.K."/>
            <person name="Theriot E.C."/>
            <person name="Alverson A.J."/>
        </authorList>
    </citation>
    <scope>NUCLEOTIDE SEQUENCE</scope>
    <source>
        <strain evidence="10">Ccmp1856</strain>
    </source>
</reference>
<keyword evidence="7" id="KW-0479">Metal-binding</keyword>
<dbReference type="GO" id="GO:0009507">
    <property type="term" value="C:chloroplast"/>
    <property type="evidence" value="ECO:0007669"/>
    <property type="project" value="UniProtKB-SubCell"/>
</dbReference>
<evidence type="ECO:0000256" key="8">
    <source>
        <dbReference type="RuleBase" id="RU004279"/>
    </source>
</evidence>
<feature type="binding site" evidence="7">
    <location>
        <position position="82"/>
    </location>
    <ligand>
        <name>Zn(2+)</name>
        <dbReference type="ChEBI" id="CHEBI:29105"/>
    </ligand>
</feature>
<comment type="subcellular location">
    <subcellularLocation>
        <location evidence="7">Plastid</location>
        <location evidence="7">Chloroplast</location>
    </subcellularLocation>
</comment>
<name>A0A023HBW2_9STRA</name>
<dbReference type="GeneID" id="19740378"/>
<evidence type="ECO:0000313" key="10">
    <source>
        <dbReference type="EMBL" id="AGH28858.1"/>
    </source>
</evidence>
<keyword evidence="2 7" id="KW-0240">DNA-directed RNA polymerase</keyword>
<dbReference type="EC" id="2.7.7.6" evidence="7"/>
<keyword evidence="10" id="KW-0934">Plastid</keyword>
<comment type="cofactor">
    <cofactor evidence="7">
        <name>Zn(2+)</name>
        <dbReference type="ChEBI" id="CHEBI:29105"/>
    </cofactor>
    <text evidence="7">Binds 1 Zn(2+) ion per subunit.</text>
</comment>
<geneLocation type="chloroplast" evidence="10"/>
<dbReference type="RefSeq" id="YP_009029327.1">
    <property type="nucleotide sequence ID" value="NC_024084.1"/>
</dbReference>
<keyword evidence="4 7" id="KW-0548">Nucleotidyltransferase</keyword>
<dbReference type="PANTHER" id="PTHR19376">
    <property type="entry name" value="DNA-DIRECTED RNA POLYMERASE"/>
    <property type="match status" value="1"/>
</dbReference>
<dbReference type="Gene3D" id="4.10.860.120">
    <property type="entry name" value="RNA polymerase II, clamp domain"/>
    <property type="match status" value="1"/>
</dbReference>
<comment type="cofactor">
    <cofactor evidence="7">
        <name>Mg(2+)</name>
        <dbReference type="ChEBI" id="CHEBI:18420"/>
    </cofactor>
    <text evidence="7">Binds 1 Mg(2+) ion per subunit.</text>
</comment>
<dbReference type="Gene3D" id="1.10.40.90">
    <property type="match status" value="1"/>
</dbReference>
<dbReference type="InterPro" id="IPR044893">
    <property type="entry name" value="RNA_pol_Rpb1_clamp_domain"/>
</dbReference>
<sequence>MEQKFDYIKITLASPKHIKEWSQRLLPNGQIVGEVTKAETINYRTFKPEMDGLFCERIFGPNKNLECHCGKYKRVRYEGLICDRCGVEVTESRVRRYRMGYINLIYPVTHIWYMKSRPNYMALLLEVEQLELCVPPIGFNSSGRRILQKQFGQDELIRQIKLPIFAYFIADNQEAFYDRHWDLQTYRKARRANFTNYFGAPARDSKDTFPIGAAAIQKELELLDVETEITKTREFITHVIFTMSLEKRIFQEPTDSQEVADTKIDKQTAFEITQLSDKEYQTVDENIQKRRKKRKRWIFKRKVYLLDKATKRIRILESFSSTGSHPSWLILSLLPVIPPGLRPMIQLEGGRFATSDLNELYRRIITRNNRLIRLLEIDAPQLIIRNEKRMLQEAVDSLIYNGKRGKTAMGANNRPLKSLSDIIKGKQGRFRLNLLGKRVDYSGRSVIVVGPGLKLNQCGLPFEIAIELFQPFIIRELINQGLASNIKVAKNFIQQNEILIEPVLSEVFLNHPVFLNRAPTLHRLGIQSFEPILVPGRAIHLHPLVCSAFNADFDGDQMAVHVPLSIQAQAESYILMLAPYNFLSPATGEPIILPSQDMVLGCYYLTANNISNLLGSNHYFANFEDILLAYNQEKVELHASIWVRYNKEITIPSELLKKVPLDDESWIEYYDQLQIRKDKTGATIVQYLQTTTGRVIFNYTIQKTLNIL</sequence>
<comment type="subunit">
    <text evidence="7">In plastids the minimal PEP RNA polymerase catalytic core is composed of four subunits: alpha, beta, beta', and beta''. When a (nuclear-encoded) sigma factor is associated with the core the holoenzyme is formed, which can initiate transcription.</text>
</comment>
<feature type="domain" description="RNA polymerase N-terminal" evidence="9">
    <location>
        <begin position="327"/>
        <end position="606"/>
    </location>
</feature>
<feature type="binding site" evidence="7">
    <location>
        <position position="69"/>
    </location>
    <ligand>
        <name>Zn(2+)</name>
        <dbReference type="ChEBI" id="CHEBI:29105"/>
    </ligand>
</feature>
<feature type="binding site" evidence="7">
    <location>
        <position position="554"/>
    </location>
    <ligand>
        <name>Mg(2+)</name>
        <dbReference type="ChEBI" id="CHEBI:18420"/>
    </ligand>
</feature>
<evidence type="ECO:0000256" key="3">
    <source>
        <dbReference type="ARBA" id="ARBA00022679"/>
    </source>
</evidence>
<gene>
    <name evidence="7 10" type="primary">rpoC1</name>
</gene>
<dbReference type="InterPro" id="IPR007080">
    <property type="entry name" value="RNA_pol_Rpb1_1"/>
</dbReference>
<dbReference type="Gene3D" id="1.10.274.100">
    <property type="entry name" value="RNA polymerase Rpb1, domain 3"/>
    <property type="match status" value="1"/>
</dbReference>
<evidence type="ECO:0000256" key="4">
    <source>
        <dbReference type="ARBA" id="ARBA00022695"/>
    </source>
</evidence>
<evidence type="ECO:0000256" key="1">
    <source>
        <dbReference type="ARBA" id="ARBA00004026"/>
    </source>
</evidence>
<dbReference type="InterPro" id="IPR034678">
    <property type="entry name" value="RNApol_RpoC1"/>
</dbReference>
<keyword evidence="7" id="KW-0862">Zinc</keyword>
<dbReference type="InterPro" id="IPR045867">
    <property type="entry name" value="DNA-dir_RpoC_beta_prime"/>
</dbReference>
<evidence type="ECO:0000256" key="2">
    <source>
        <dbReference type="ARBA" id="ARBA00022478"/>
    </source>
</evidence>
<dbReference type="PANTHER" id="PTHR19376:SF54">
    <property type="entry name" value="DNA-DIRECTED RNA POLYMERASE SUBUNIT BETA"/>
    <property type="match status" value="1"/>
</dbReference>
<dbReference type="Pfam" id="PF04983">
    <property type="entry name" value="RNA_pol_Rpb1_3"/>
    <property type="match status" value="1"/>
</dbReference>
<evidence type="ECO:0000259" key="9">
    <source>
        <dbReference type="SMART" id="SM00663"/>
    </source>
</evidence>
<organism evidence="10">
    <name type="scientific">Leptocylindrus danicus</name>
    <dbReference type="NCBI Taxonomy" id="163516"/>
    <lineage>
        <taxon>Eukaryota</taxon>
        <taxon>Sar</taxon>
        <taxon>Stramenopiles</taxon>
        <taxon>Ochrophyta</taxon>
        <taxon>Bacillariophyta</taxon>
        <taxon>Coscinodiscophyceae</taxon>
        <taxon>Chaetocerotophycidae</taxon>
        <taxon>Leptocylindrales</taxon>
        <taxon>Leptocylindraceae</taxon>
        <taxon>Leptocylindrus</taxon>
    </lineage>
</organism>
<proteinExistence type="inferred from homology"/>
<dbReference type="InterPro" id="IPR006592">
    <property type="entry name" value="RNA_pol_N"/>
</dbReference>
<evidence type="ECO:0000256" key="6">
    <source>
        <dbReference type="ARBA" id="ARBA00048552"/>
    </source>
</evidence>
<dbReference type="GO" id="GO:0008270">
    <property type="term" value="F:zinc ion binding"/>
    <property type="evidence" value="ECO:0007669"/>
    <property type="project" value="UniProtKB-UniRule"/>
</dbReference>
<dbReference type="Pfam" id="PF04997">
    <property type="entry name" value="RNA_pol_Rpb1_1"/>
    <property type="match status" value="1"/>
</dbReference>
<dbReference type="SMART" id="SM00663">
    <property type="entry name" value="RPOLA_N"/>
    <property type="match status" value="1"/>
</dbReference>
<accession>A0A023HBW2</accession>
<feature type="binding site" evidence="7">
    <location>
        <position position="85"/>
    </location>
    <ligand>
        <name>Zn(2+)</name>
        <dbReference type="ChEBI" id="CHEBI:29105"/>
    </ligand>
</feature>
<evidence type="ECO:0000256" key="5">
    <source>
        <dbReference type="ARBA" id="ARBA00023163"/>
    </source>
</evidence>
<dbReference type="Pfam" id="PF00623">
    <property type="entry name" value="RNA_pol_Rpb1_2"/>
    <property type="match status" value="2"/>
</dbReference>
<keyword evidence="7" id="KW-0460">Magnesium</keyword>
<dbReference type="EMBL" id="KC509524">
    <property type="protein sequence ID" value="AGH28858.1"/>
    <property type="molecule type" value="Genomic_DNA"/>
</dbReference>
<protein>
    <recommendedName>
        <fullName evidence="7">DNA-directed RNA polymerase subunit beta'</fullName>
        <ecNumber evidence="7">2.7.7.6</ecNumber>
    </recommendedName>
    <alternativeName>
        <fullName evidence="7">PEP</fullName>
    </alternativeName>
    <alternativeName>
        <fullName evidence="7">Plastid-encoded RNA polymerase subunit beta'</fullName>
        <shortName evidence="7">RNA polymerase subunit beta'</shortName>
    </alternativeName>
</protein>
<dbReference type="GO" id="GO:0003899">
    <property type="term" value="F:DNA-directed RNA polymerase activity"/>
    <property type="evidence" value="ECO:0007669"/>
    <property type="project" value="UniProtKB-UniRule"/>
</dbReference>
<keyword evidence="3 7" id="KW-0808">Transferase</keyword>
<feature type="binding site" evidence="7">
    <location>
        <position position="67"/>
    </location>
    <ligand>
        <name>Zn(2+)</name>
        <dbReference type="ChEBI" id="CHEBI:29105"/>
    </ligand>
</feature>
<dbReference type="InterPro" id="IPR042102">
    <property type="entry name" value="RNA_pol_Rpb1_3_sf"/>
</dbReference>
<dbReference type="GO" id="GO:0006351">
    <property type="term" value="P:DNA-templated transcription"/>
    <property type="evidence" value="ECO:0007669"/>
    <property type="project" value="UniProtKB-UniRule"/>
</dbReference>
<feature type="binding site" evidence="7">
    <location>
        <position position="552"/>
    </location>
    <ligand>
        <name>Mg(2+)</name>
        <dbReference type="ChEBI" id="CHEBI:18420"/>
    </ligand>
</feature>
<evidence type="ECO:0000256" key="7">
    <source>
        <dbReference type="HAMAP-Rule" id="MF_01323"/>
    </source>
</evidence>
<keyword evidence="5 7" id="KW-0804">Transcription</keyword>
<dbReference type="AlphaFoldDB" id="A0A023HBW2"/>
<comment type="catalytic activity">
    <reaction evidence="6 7 8">
        <text>RNA(n) + a ribonucleoside 5'-triphosphate = RNA(n+1) + diphosphate</text>
        <dbReference type="Rhea" id="RHEA:21248"/>
        <dbReference type="Rhea" id="RHEA-COMP:14527"/>
        <dbReference type="Rhea" id="RHEA-COMP:17342"/>
        <dbReference type="ChEBI" id="CHEBI:33019"/>
        <dbReference type="ChEBI" id="CHEBI:61557"/>
        <dbReference type="ChEBI" id="CHEBI:140395"/>
        <dbReference type="EC" id="2.7.7.6"/>
    </reaction>
</comment>
<dbReference type="HAMAP" id="MF_01323">
    <property type="entry name" value="RNApol_bact_RpoC1"/>
    <property type="match status" value="1"/>
</dbReference>
<keyword evidence="10" id="KW-0150">Chloroplast</keyword>
<dbReference type="GO" id="GO:0000287">
    <property type="term" value="F:magnesium ion binding"/>
    <property type="evidence" value="ECO:0007669"/>
    <property type="project" value="UniProtKB-UniRule"/>
</dbReference>
<comment type="similarity">
    <text evidence="7">Belongs to the RNA polymerase beta' chain family. RpoC1 subfamily.</text>
</comment>
<dbReference type="InterPro" id="IPR007066">
    <property type="entry name" value="RNA_pol_Rpb1_3"/>
</dbReference>
<feature type="binding site" evidence="7">
    <location>
        <position position="556"/>
    </location>
    <ligand>
        <name>Mg(2+)</name>
        <dbReference type="ChEBI" id="CHEBI:18420"/>
    </ligand>
</feature>